<reference evidence="2" key="1">
    <citation type="submission" date="2017-11" db="EMBL/GenBank/DDBJ databases">
        <authorList>
            <person name="Kajale S.C."/>
            <person name="Sharma A."/>
        </authorList>
    </citation>
    <scope>NUCLEOTIDE SEQUENCE</scope>
    <source>
        <strain evidence="2">LS1_42</strain>
    </source>
</reference>
<feature type="transmembrane region" description="Helical" evidence="1">
    <location>
        <begin position="31"/>
        <end position="53"/>
    </location>
</feature>
<keyword evidence="1" id="KW-1133">Transmembrane helix</keyword>
<protein>
    <submittedName>
        <fullName evidence="2">Uncharacterized protein</fullName>
    </submittedName>
</protein>
<keyword evidence="1" id="KW-0812">Transmembrane</keyword>
<sequence>MLVAVTEGLVIAFFASAFFTVYYVVFGGMFAVFIGSISIVITAITATVTAVVTRDKTDTAANRLG</sequence>
<organism evidence="2 3">
    <name type="scientific">Natronococcus pandeyae</name>
    <dbReference type="NCBI Taxonomy" id="2055836"/>
    <lineage>
        <taxon>Archaea</taxon>
        <taxon>Methanobacteriati</taxon>
        <taxon>Methanobacteriota</taxon>
        <taxon>Stenosarchaea group</taxon>
        <taxon>Halobacteria</taxon>
        <taxon>Halobacteriales</taxon>
        <taxon>Natrialbaceae</taxon>
        <taxon>Natronococcus</taxon>
    </lineage>
</organism>
<name>A0A8J8TQR6_9EURY</name>
<proteinExistence type="predicted"/>
<comment type="caution">
    <text evidence="2">The sequence shown here is derived from an EMBL/GenBank/DDBJ whole genome shotgun (WGS) entry which is preliminary data.</text>
</comment>
<keyword evidence="3" id="KW-1185">Reference proteome</keyword>
<evidence type="ECO:0000256" key="1">
    <source>
        <dbReference type="SAM" id="Phobius"/>
    </source>
</evidence>
<accession>A0A8J8TQR6</accession>
<evidence type="ECO:0000313" key="3">
    <source>
        <dbReference type="Proteomes" id="UP000766904"/>
    </source>
</evidence>
<keyword evidence="1" id="KW-0472">Membrane</keyword>
<evidence type="ECO:0000313" key="2">
    <source>
        <dbReference type="EMBL" id="TYL36787.1"/>
    </source>
</evidence>
<dbReference type="AlphaFoldDB" id="A0A8J8TQR6"/>
<gene>
    <name evidence="2" type="ORF">CV102_19910</name>
</gene>
<feature type="transmembrane region" description="Helical" evidence="1">
    <location>
        <begin position="7"/>
        <end position="25"/>
    </location>
</feature>
<dbReference type="Proteomes" id="UP000766904">
    <property type="component" value="Unassembled WGS sequence"/>
</dbReference>
<dbReference type="EMBL" id="PHNJ01000014">
    <property type="protein sequence ID" value="TYL36787.1"/>
    <property type="molecule type" value="Genomic_DNA"/>
</dbReference>